<proteinExistence type="predicted"/>
<feature type="region of interest" description="Disordered" evidence="1">
    <location>
        <begin position="1"/>
        <end position="24"/>
    </location>
</feature>
<evidence type="ECO:0000313" key="3">
    <source>
        <dbReference type="Proteomes" id="UP000593566"/>
    </source>
</evidence>
<feature type="compositionally biased region" description="Acidic residues" evidence="1">
    <location>
        <begin position="88"/>
        <end position="103"/>
    </location>
</feature>
<dbReference type="Proteomes" id="UP000593566">
    <property type="component" value="Unassembled WGS sequence"/>
</dbReference>
<dbReference type="GeneID" id="59329926"/>
<feature type="region of interest" description="Disordered" evidence="1">
    <location>
        <begin position="84"/>
        <end position="124"/>
    </location>
</feature>
<gene>
    <name evidence="2" type="ORF">HO133_001510</name>
</gene>
<reference evidence="2 3" key="1">
    <citation type="journal article" date="2020" name="Genomics">
        <title>Complete, high-quality genomes from long-read metagenomic sequencing of two wolf lichen thalli reveals enigmatic genome architecture.</title>
        <authorList>
            <person name="McKenzie S.K."/>
            <person name="Walston R.F."/>
            <person name="Allen J.L."/>
        </authorList>
    </citation>
    <scope>NUCLEOTIDE SEQUENCE [LARGE SCALE GENOMIC DNA]</scope>
    <source>
        <strain evidence="2">WasteWater1</strain>
    </source>
</reference>
<organism evidence="2 3">
    <name type="scientific">Letharia lupina</name>
    <dbReference type="NCBI Taxonomy" id="560253"/>
    <lineage>
        <taxon>Eukaryota</taxon>
        <taxon>Fungi</taxon>
        <taxon>Dikarya</taxon>
        <taxon>Ascomycota</taxon>
        <taxon>Pezizomycotina</taxon>
        <taxon>Lecanoromycetes</taxon>
        <taxon>OSLEUM clade</taxon>
        <taxon>Lecanoromycetidae</taxon>
        <taxon>Lecanorales</taxon>
        <taxon>Lecanorineae</taxon>
        <taxon>Parmeliaceae</taxon>
        <taxon>Letharia</taxon>
    </lineage>
</organism>
<evidence type="ECO:0000313" key="2">
    <source>
        <dbReference type="EMBL" id="KAF6222424.1"/>
    </source>
</evidence>
<feature type="compositionally biased region" description="Basic and acidic residues" evidence="1">
    <location>
        <begin position="115"/>
        <end position="124"/>
    </location>
</feature>
<feature type="compositionally biased region" description="Polar residues" evidence="1">
    <location>
        <begin position="14"/>
        <end position="24"/>
    </location>
</feature>
<dbReference type="AlphaFoldDB" id="A0A8H6FC64"/>
<dbReference type="RefSeq" id="XP_037151859.1">
    <property type="nucleotide sequence ID" value="XM_037292440.1"/>
</dbReference>
<comment type="caution">
    <text evidence="2">The sequence shown here is derived from an EMBL/GenBank/DDBJ whole genome shotgun (WGS) entry which is preliminary data.</text>
</comment>
<protein>
    <submittedName>
        <fullName evidence="2">Uncharacterized protein</fullName>
    </submittedName>
</protein>
<accession>A0A8H6FC64</accession>
<evidence type="ECO:0000256" key="1">
    <source>
        <dbReference type="SAM" id="MobiDB-lite"/>
    </source>
</evidence>
<sequence>MASNSTPPILIPRTPTSPLDPTLRTSLQDAVLTPKTIKTLRKTLETETQAAEWQEKVKQRTLQLLESREYWKWEDLVGAIVREARGVEEEEEEEEEVDDEGQGDEEKGVNGGRNGEGEEKVDIRMPEKAIAEAATVVRGVLDQRVELEPEGKGFWD</sequence>
<name>A0A8H6FC64_9LECA</name>
<dbReference type="EMBL" id="JACCJB010000012">
    <property type="protein sequence ID" value="KAF6222424.1"/>
    <property type="molecule type" value="Genomic_DNA"/>
</dbReference>
<keyword evidence="3" id="KW-1185">Reference proteome</keyword>